<protein>
    <recommendedName>
        <fullName evidence="4">DNA-directed primase/polymerase protein</fullName>
        <ecNumber evidence="6">2.7.7.102</ecNumber>
        <ecNumber evidence="2">2.7.7.7</ecNumber>
    </recommendedName>
</protein>
<evidence type="ECO:0000256" key="4">
    <source>
        <dbReference type="ARBA" id="ARBA00026139"/>
    </source>
</evidence>
<name>A0A915DQP4_9BILA</name>
<dbReference type="GO" id="GO:0005634">
    <property type="term" value="C:nucleus"/>
    <property type="evidence" value="ECO:0007669"/>
    <property type="project" value="TreeGrafter"/>
</dbReference>
<dbReference type="PANTHER" id="PTHR31399">
    <property type="entry name" value="DNA-DIRECTED PRIMASE / POLYMERASE PROTEIN"/>
    <property type="match status" value="1"/>
</dbReference>
<dbReference type="GO" id="GO:0042276">
    <property type="term" value="P:error-prone translesion synthesis"/>
    <property type="evidence" value="ECO:0007669"/>
    <property type="project" value="InterPro"/>
</dbReference>
<dbReference type="GO" id="GO:0003887">
    <property type="term" value="F:DNA-directed DNA polymerase activity"/>
    <property type="evidence" value="ECO:0007669"/>
    <property type="project" value="UniProtKB-KW"/>
</dbReference>
<proteinExistence type="inferred from homology"/>
<dbReference type="Proteomes" id="UP000887574">
    <property type="component" value="Unplaced"/>
</dbReference>
<organism evidence="8 9">
    <name type="scientific">Ditylenchus dipsaci</name>
    <dbReference type="NCBI Taxonomy" id="166011"/>
    <lineage>
        <taxon>Eukaryota</taxon>
        <taxon>Metazoa</taxon>
        <taxon>Ecdysozoa</taxon>
        <taxon>Nematoda</taxon>
        <taxon>Chromadorea</taxon>
        <taxon>Rhabditida</taxon>
        <taxon>Tylenchina</taxon>
        <taxon>Tylenchomorpha</taxon>
        <taxon>Sphaerularioidea</taxon>
        <taxon>Anguinidae</taxon>
        <taxon>Anguininae</taxon>
        <taxon>Ditylenchus</taxon>
    </lineage>
</organism>
<comment type="catalytic activity">
    <reaction evidence="7">
        <text>DNA(n) + a 2'-deoxyribonucleoside 5'-triphosphate = DNA(n+1) + diphosphate</text>
        <dbReference type="Rhea" id="RHEA:22508"/>
        <dbReference type="Rhea" id="RHEA-COMP:17339"/>
        <dbReference type="Rhea" id="RHEA-COMP:17340"/>
        <dbReference type="ChEBI" id="CHEBI:33019"/>
        <dbReference type="ChEBI" id="CHEBI:61560"/>
        <dbReference type="ChEBI" id="CHEBI:173112"/>
        <dbReference type="EC" id="2.7.7.7"/>
    </reaction>
    <physiologicalReaction direction="left-to-right" evidence="7">
        <dbReference type="Rhea" id="RHEA:22509"/>
    </physiologicalReaction>
</comment>
<keyword evidence="3" id="KW-0548">Nucleotidyltransferase</keyword>
<keyword evidence="3" id="KW-0808">Transferase</keyword>
<evidence type="ECO:0000313" key="9">
    <source>
        <dbReference type="WBParaSite" id="jg22628"/>
    </source>
</evidence>
<sequence>MSKNSGERIIQYQLKDCRYCYNKKREHKSQNVYWSVHLDASFCVQRCFDVVDCYKFSSERFSIPNEVAEKILSKIGPVFHQLCKTVIPLKIPIVWKMPILSHSILQCMIAYSKIFYSKILKKLTQKTTHENVSVSCCYVMSIVIKVLMLAVRQAIYRFCLLLETVGQIEAVVLLE</sequence>
<evidence type="ECO:0000256" key="5">
    <source>
        <dbReference type="ARBA" id="ARBA00044677"/>
    </source>
</evidence>
<dbReference type="EC" id="2.7.7.102" evidence="6"/>
<evidence type="ECO:0000313" key="8">
    <source>
        <dbReference type="Proteomes" id="UP000887574"/>
    </source>
</evidence>
<comment type="similarity">
    <text evidence="1">Belongs to the eukaryotic-type primase small subunit family.</text>
</comment>
<accession>A0A915DQP4</accession>
<keyword evidence="8" id="KW-1185">Reference proteome</keyword>
<dbReference type="GO" id="GO:0006264">
    <property type="term" value="P:mitochondrial DNA replication"/>
    <property type="evidence" value="ECO:0007669"/>
    <property type="project" value="TreeGrafter"/>
</dbReference>
<evidence type="ECO:0000256" key="1">
    <source>
        <dbReference type="ARBA" id="ARBA00009762"/>
    </source>
</evidence>
<dbReference type="GO" id="GO:0003682">
    <property type="term" value="F:chromatin binding"/>
    <property type="evidence" value="ECO:0007669"/>
    <property type="project" value="TreeGrafter"/>
</dbReference>
<dbReference type="AlphaFoldDB" id="A0A915DQP4"/>
<dbReference type="GO" id="GO:0009411">
    <property type="term" value="P:response to UV"/>
    <property type="evidence" value="ECO:0007669"/>
    <property type="project" value="TreeGrafter"/>
</dbReference>
<keyword evidence="3" id="KW-0239">DNA-directed DNA polymerase</keyword>
<reference evidence="9" key="1">
    <citation type="submission" date="2022-11" db="UniProtKB">
        <authorList>
            <consortium name="WormBaseParasite"/>
        </authorList>
    </citation>
    <scope>IDENTIFICATION</scope>
</reference>
<dbReference type="GO" id="GO:0005759">
    <property type="term" value="C:mitochondrial matrix"/>
    <property type="evidence" value="ECO:0007669"/>
    <property type="project" value="TreeGrafter"/>
</dbReference>
<evidence type="ECO:0000256" key="2">
    <source>
        <dbReference type="ARBA" id="ARBA00012417"/>
    </source>
</evidence>
<dbReference type="GO" id="GO:0031297">
    <property type="term" value="P:replication fork processing"/>
    <property type="evidence" value="ECO:0007669"/>
    <property type="project" value="TreeGrafter"/>
</dbReference>
<dbReference type="EC" id="2.7.7.7" evidence="2"/>
<dbReference type="WBParaSite" id="jg22628">
    <property type="protein sequence ID" value="jg22628"/>
    <property type="gene ID" value="jg22628"/>
</dbReference>
<evidence type="ECO:0000256" key="7">
    <source>
        <dbReference type="ARBA" id="ARBA00047303"/>
    </source>
</evidence>
<dbReference type="InterPro" id="IPR044917">
    <property type="entry name" value="PRIMPOL"/>
</dbReference>
<dbReference type="PANTHER" id="PTHR31399:SF0">
    <property type="entry name" value="DNA-DIRECTED PRIMASE_POLYMERASE PROTEIN"/>
    <property type="match status" value="1"/>
</dbReference>
<evidence type="ECO:0000256" key="6">
    <source>
        <dbReference type="ARBA" id="ARBA00044768"/>
    </source>
</evidence>
<dbReference type="Pfam" id="PF03121">
    <property type="entry name" value="Herpes_UL52"/>
    <property type="match status" value="1"/>
</dbReference>
<evidence type="ECO:0000256" key="3">
    <source>
        <dbReference type="ARBA" id="ARBA00022932"/>
    </source>
</evidence>
<comment type="catalytic activity">
    <reaction evidence="5">
        <text>ssDNA + n NTP = ssDNA/pppN(pN)n-1 hybrid + (n-1) diphosphate.</text>
        <dbReference type="EC" id="2.7.7.102"/>
    </reaction>
</comment>